<dbReference type="GO" id="GO:0007029">
    <property type="term" value="P:endoplasmic reticulum organization"/>
    <property type="evidence" value="ECO:0007669"/>
    <property type="project" value="TreeGrafter"/>
</dbReference>
<accession>A0AAV8QLC9</accession>
<keyword evidence="4" id="KW-0813">Transport</keyword>
<dbReference type="GO" id="GO:0005198">
    <property type="term" value="F:structural molecule activity"/>
    <property type="evidence" value="ECO:0007669"/>
    <property type="project" value="TreeGrafter"/>
</dbReference>
<feature type="repeat" description="WD" evidence="12">
    <location>
        <begin position="119"/>
        <end position="153"/>
    </location>
</feature>
<evidence type="ECO:0000256" key="8">
    <source>
        <dbReference type="ARBA" id="ARBA00022892"/>
    </source>
</evidence>
<evidence type="ECO:0000256" key="10">
    <source>
        <dbReference type="ARBA" id="ARBA00023034"/>
    </source>
</evidence>
<evidence type="ECO:0000256" key="3">
    <source>
        <dbReference type="ARBA" id="ARBA00009358"/>
    </source>
</evidence>
<evidence type="ECO:0000256" key="12">
    <source>
        <dbReference type="PROSITE-ProRule" id="PRU00221"/>
    </source>
</evidence>
<dbReference type="InterPro" id="IPR015943">
    <property type="entry name" value="WD40/YVTN_repeat-like_dom_sf"/>
</dbReference>
<dbReference type="FunFam" id="1.20.940.10:FF:000003">
    <property type="entry name" value="Protein transport protein SEC31 homolog B"/>
    <property type="match status" value="1"/>
</dbReference>
<dbReference type="FunFam" id="1.25.40.1030:FF:000004">
    <property type="entry name" value="Protein transport protein SEC31 homolog B"/>
    <property type="match status" value="1"/>
</dbReference>
<protein>
    <recommendedName>
        <fullName evidence="14">Sec16 Sec23-binding domain-containing protein</fullName>
    </recommendedName>
</protein>
<dbReference type="EMBL" id="JAQQAF010000007">
    <property type="protein sequence ID" value="KAJ8471979.1"/>
    <property type="molecule type" value="Genomic_DNA"/>
</dbReference>
<sequence length="1144" mass="123707">MACIKSASRSALVAFAPDAPYLAAGTMAGAVDLSFSSTANLEIFKLDFQSDAHDLPVAGACPSAERFNRLSWGKPLGSASEEYALGLVAGGLGDGSIGIWNPLKMISSDDQNAAFVAKLEKHVGPVRGLEFSVLSSNLLASGADEGELCIWDLAKPSEPNHFPSLKSAGSGAQTEVSFVSWNPKFQHILSSTSYNGITVVWDLRQQKPVTSFADSNRRRCSVLQWNPDVSTQLIIASDDDNSPALRVWDVRKTISPVREFVGHTKGVIAMSWCPYDSSFLLTCAKDNRTICWDTISGEVVCELPASTNWNFDVHWYPKIPGVISASSFDVKVGIYNIEACSRYAAVGGEFGTPVRLRAPKWLKCPTGVSFGFGGKIVSFRPCQTASGVPPSSSEVYVHDLITEQSLVSRSTEFEAAIQNGEKASLCALCEKKSHDSILEDDKETWGFLKIMFEEEGTARTKLLCHLGFTIPDERSDNTSDSLGKLLDKTLDLDNSSLVEGEASLFAIDNGEEFFNNPQISEDILADGDSVVPNGKKVHKELEEPTGTSDPAVDDSIQHALVVGDYKGAVLQCIAANRMADALVIAHAGGPSLWESTRNQYLKNNLTPYLKVVSAMVSNDLMNLVNTRPLNSWKETLALLCTTIEISVVKLVIIGFFDEFAQKEEWTVLCDSLASRLMTAGNTLAATLCYICAGNIDRTVEIWSRSLKPDCEGRTYVDLLQDLMEKTIVLTLATGHKRFSASLSKLVENYAELLANQGLLTTAVEYLKLLGSEERSHELAILRDRIALAAEEREAPKGLFYENTASQAKSDYGADHSSFGAVDQLQSFYQDKSLSQPHHNVASAPHTEIYQQSPGSTYGGYQHVQQKPQFPDFSNPMSFQPAQPTQMFIPSQTSQVPQQNFAPPAAAPQPTIKPFVPATPAALRNVGHYQQPILGSQLYPGVADPVNQPGPPIPASHGVGASQPAAVTGHRFAQPAAPGSAPRGFMPVPNPNFALRPGMSPGQPSSPTKASQAQSVAVPSAPPPTVQTVDTSNVPAELKPVITTLTRLYDETSVALGGSHANPSKKREIEDNSRRIGSLFAKLNSGHTSPDVAAKLVQLCQALDAGDYAGALHIQVDLARSYWNECDAWVASLKRMIKTRQSVRL</sequence>
<dbReference type="Gene3D" id="2.130.10.10">
    <property type="entry name" value="YVTN repeat-like/Quinoprotein amine dehydrogenase"/>
    <property type="match status" value="1"/>
</dbReference>
<dbReference type="GO" id="GO:0030127">
    <property type="term" value="C:COPII vesicle coat"/>
    <property type="evidence" value="ECO:0007669"/>
    <property type="project" value="TreeGrafter"/>
</dbReference>
<keyword evidence="8" id="KW-0931">ER-Golgi transport</keyword>
<keyword evidence="10" id="KW-0333">Golgi apparatus</keyword>
<dbReference type="PANTHER" id="PTHR13923:SF11">
    <property type="entry name" value="SECRETORY 31, ISOFORM D"/>
    <property type="match status" value="1"/>
</dbReference>
<comment type="subcellular location">
    <subcellularLocation>
        <location evidence="1">Endoplasmic reticulum</location>
    </subcellularLocation>
    <subcellularLocation>
        <location evidence="2">Golgi apparatus</location>
    </subcellularLocation>
</comment>
<dbReference type="GO" id="GO:0090110">
    <property type="term" value="P:COPII-coated vesicle cargo loading"/>
    <property type="evidence" value="ECO:0007669"/>
    <property type="project" value="TreeGrafter"/>
</dbReference>
<dbReference type="GO" id="GO:0070971">
    <property type="term" value="C:endoplasmic reticulum exit site"/>
    <property type="evidence" value="ECO:0007669"/>
    <property type="project" value="TreeGrafter"/>
</dbReference>
<proteinExistence type="inferred from homology"/>
<evidence type="ECO:0000256" key="4">
    <source>
        <dbReference type="ARBA" id="ARBA00022448"/>
    </source>
</evidence>
<dbReference type="InterPro" id="IPR001680">
    <property type="entry name" value="WD40_rpt"/>
</dbReference>
<feature type="domain" description="Sec16 Sec23-binding" evidence="14">
    <location>
        <begin position="556"/>
        <end position="768"/>
    </location>
</feature>
<evidence type="ECO:0000256" key="2">
    <source>
        <dbReference type="ARBA" id="ARBA00004555"/>
    </source>
</evidence>
<dbReference type="SUPFAM" id="SSF50978">
    <property type="entry name" value="WD40 repeat-like"/>
    <property type="match status" value="1"/>
</dbReference>
<evidence type="ECO:0000256" key="7">
    <source>
        <dbReference type="ARBA" id="ARBA00022824"/>
    </source>
</evidence>
<feature type="repeat" description="WD" evidence="12">
    <location>
        <begin position="260"/>
        <end position="302"/>
    </location>
</feature>
<keyword evidence="9" id="KW-0653">Protein transport</keyword>
<dbReference type="InterPro" id="IPR036322">
    <property type="entry name" value="WD40_repeat_dom_sf"/>
</dbReference>
<dbReference type="SMART" id="SM00320">
    <property type="entry name" value="WD40"/>
    <property type="match status" value="6"/>
</dbReference>
<evidence type="ECO:0000256" key="13">
    <source>
        <dbReference type="SAM" id="MobiDB-lite"/>
    </source>
</evidence>
<dbReference type="InterPro" id="IPR040251">
    <property type="entry name" value="SEC31-like"/>
</dbReference>
<evidence type="ECO:0000256" key="6">
    <source>
        <dbReference type="ARBA" id="ARBA00022737"/>
    </source>
</evidence>
<evidence type="ECO:0000259" key="14">
    <source>
        <dbReference type="Pfam" id="PF12931"/>
    </source>
</evidence>
<dbReference type="PANTHER" id="PTHR13923">
    <property type="entry name" value="SEC31-RELATED PROTEIN"/>
    <property type="match status" value="1"/>
</dbReference>
<dbReference type="FunFam" id="2.130.10.10:FF:000295">
    <property type="entry name" value="Protein transport protein SEC31 homolog B"/>
    <property type="match status" value="1"/>
</dbReference>
<feature type="region of interest" description="Disordered" evidence="13">
    <location>
        <begin position="989"/>
        <end position="1030"/>
    </location>
</feature>
<dbReference type="PROSITE" id="PS50082">
    <property type="entry name" value="WD_REPEATS_2"/>
    <property type="match status" value="2"/>
</dbReference>
<dbReference type="Pfam" id="PF12931">
    <property type="entry name" value="TPR_Sec16"/>
    <property type="match status" value="1"/>
</dbReference>
<name>A0AAV8QLC9_ENSVE</name>
<dbReference type="AlphaFoldDB" id="A0AAV8QLC9"/>
<evidence type="ECO:0000256" key="11">
    <source>
        <dbReference type="ARBA" id="ARBA00060100"/>
    </source>
</evidence>
<evidence type="ECO:0000313" key="15">
    <source>
        <dbReference type="EMBL" id="KAJ8471979.1"/>
    </source>
</evidence>
<gene>
    <name evidence="15" type="ORF">OPV22_026322</name>
</gene>
<dbReference type="Proteomes" id="UP001222027">
    <property type="component" value="Unassembled WGS sequence"/>
</dbReference>
<keyword evidence="6" id="KW-0677">Repeat</keyword>
<evidence type="ECO:0000256" key="5">
    <source>
        <dbReference type="ARBA" id="ARBA00022574"/>
    </source>
</evidence>
<organism evidence="15 16">
    <name type="scientific">Ensete ventricosum</name>
    <name type="common">Abyssinian banana</name>
    <name type="synonym">Musa ensete</name>
    <dbReference type="NCBI Taxonomy" id="4639"/>
    <lineage>
        <taxon>Eukaryota</taxon>
        <taxon>Viridiplantae</taxon>
        <taxon>Streptophyta</taxon>
        <taxon>Embryophyta</taxon>
        <taxon>Tracheophyta</taxon>
        <taxon>Spermatophyta</taxon>
        <taxon>Magnoliopsida</taxon>
        <taxon>Liliopsida</taxon>
        <taxon>Zingiberales</taxon>
        <taxon>Musaceae</taxon>
        <taxon>Ensete</taxon>
    </lineage>
</organism>
<comment type="similarity">
    <text evidence="3">Belongs to the WD repeat SEC31 family.</text>
</comment>
<dbReference type="GO" id="GO:0005794">
    <property type="term" value="C:Golgi apparatus"/>
    <property type="evidence" value="ECO:0007669"/>
    <property type="project" value="UniProtKB-SubCell"/>
</dbReference>
<keyword evidence="5 12" id="KW-0853">WD repeat</keyword>
<evidence type="ECO:0000313" key="16">
    <source>
        <dbReference type="Proteomes" id="UP001222027"/>
    </source>
</evidence>
<keyword evidence="16" id="KW-1185">Reference proteome</keyword>
<dbReference type="Gene3D" id="1.25.40.1030">
    <property type="match status" value="1"/>
</dbReference>
<evidence type="ECO:0000256" key="9">
    <source>
        <dbReference type="ARBA" id="ARBA00022927"/>
    </source>
</evidence>
<dbReference type="InterPro" id="IPR024298">
    <property type="entry name" value="Sec16_Sec23-bd"/>
</dbReference>
<feature type="compositionally biased region" description="Low complexity" evidence="13">
    <location>
        <begin position="1009"/>
        <end position="1018"/>
    </location>
</feature>
<keyword evidence="7" id="KW-0256">Endoplasmic reticulum</keyword>
<dbReference type="Gene3D" id="1.20.940.10">
    <property type="entry name" value="Functional domain of the splicing factor Prp18"/>
    <property type="match status" value="1"/>
</dbReference>
<comment type="function">
    <text evidence="11">Required for protein transport from the endoplasmic reticulum to the Golgi apparatus.</text>
</comment>
<reference evidence="15 16" key="1">
    <citation type="submission" date="2022-12" db="EMBL/GenBank/DDBJ databases">
        <title>Chromosome-scale assembly of the Ensete ventricosum genome.</title>
        <authorList>
            <person name="Dussert Y."/>
            <person name="Stocks J."/>
            <person name="Wendawek A."/>
            <person name="Woldeyes F."/>
            <person name="Nichols R.A."/>
            <person name="Borrell J.S."/>
        </authorList>
    </citation>
    <scope>NUCLEOTIDE SEQUENCE [LARGE SCALE GENOMIC DNA]</scope>
    <source>
        <strain evidence="16">cv. Maze</strain>
        <tissue evidence="15">Seeds</tissue>
    </source>
</reference>
<comment type="caution">
    <text evidence="15">The sequence shown here is derived from an EMBL/GenBank/DDBJ whole genome shotgun (WGS) entry which is preliminary data.</text>
</comment>
<dbReference type="Pfam" id="PF00400">
    <property type="entry name" value="WD40"/>
    <property type="match status" value="1"/>
</dbReference>
<dbReference type="GO" id="GO:0015031">
    <property type="term" value="P:protein transport"/>
    <property type="evidence" value="ECO:0007669"/>
    <property type="project" value="UniProtKB-KW"/>
</dbReference>
<evidence type="ECO:0000256" key="1">
    <source>
        <dbReference type="ARBA" id="ARBA00004240"/>
    </source>
</evidence>